<accession>A0A3P9LCU7</accession>
<organism evidence="6 7">
    <name type="scientific">Oryzias latipes</name>
    <name type="common">Japanese rice fish</name>
    <name type="synonym">Japanese killifish</name>
    <dbReference type="NCBI Taxonomy" id="8090"/>
    <lineage>
        <taxon>Eukaryota</taxon>
        <taxon>Metazoa</taxon>
        <taxon>Chordata</taxon>
        <taxon>Craniata</taxon>
        <taxon>Vertebrata</taxon>
        <taxon>Euteleostomi</taxon>
        <taxon>Actinopterygii</taxon>
        <taxon>Neopterygii</taxon>
        <taxon>Teleostei</taxon>
        <taxon>Neoteleostei</taxon>
        <taxon>Acanthomorphata</taxon>
        <taxon>Ovalentaria</taxon>
        <taxon>Atherinomorphae</taxon>
        <taxon>Beloniformes</taxon>
        <taxon>Adrianichthyidae</taxon>
        <taxon>Oryziinae</taxon>
        <taxon>Oryzias</taxon>
    </lineage>
</organism>
<dbReference type="AlphaFoldDB" id="A0A3P9LCU7"/>
<dbReference type="InterPro" id="IPR013783">
    <property type="entry name" value="Ig-like_fold"/>
</dbReference>
<sequence>MRKELQQSWCSHLSWRATVRMTDLTPLFLLILFTGVELLKPKVFNVREGEIVVMHCHQEADDTGLIWTSPSGQKMNQTSSASASADQSHMGVLIHGRNLIVLRASLGHQGNYSCSLGNGSSQIWFRLTVCTAQSREYEEWNQYPVTCYTQEPCTLYCPTANIPCANISGISSRGITWNKEGETSHSQSHFSSVQLKDSGMYICTRSYMHKGQIYYKTFAVVLNVETDEQLGESVIVSPKQNQVFQVDLAAMMVIDCKAVMTSETDEVFWLSGESFVEEDDNLPVFYNYSWVKGAIVKEMTTSLIFKKVSEDDLSRNYTCKLQSDHQLSTFVTIILTPKVSDVSISLIICIVGIIVVVFITTTVAFSKFKIDVVLFLRDALGCYGTPTDGKKYDACLMFYKSNSDVDLGKADRKWMKRILEERFGYSLCLLSRDTSENTESVSKCIEQSRTLVLFPSSSDSDPGSDLLIKIWAALAEKNTCVILIKPETKRASSTDSASEVLQHLSQAGNCVVWKGRSSMEPKSSFWKLLRFHLSAPQHLPKLPPEESTLVDHCQHV</sequence>
<evidence type="ECO:0000313" key="6">
    <source>
        <dbReference type="Ensembl" id="ENSORLP00020018453.1"/>
    </source>
</evidence>
<dbReference type="PRINTS" id="PR01537">
    <property type="entry name" value="INTRLKN1R1F"/>
</dbReference>
<protein>
    <recommendedName>
        <fullName evidence="5">Ig-like domain-containing protein</fullName>
    </recommendedName>
</protein>
<evidence type="ECO:0000313" key="7">
    <source>
        <dbReference type="Proteomes" id="UP000265180"/>
    </source>
</evidence>
<keyword evidence="1" id="KW-1015">Disulfide bond</keyword>
<dbReference type="Proteomes" id="UP000265180">
    <property type="component" value="Chromosome 3"/>
</dbReference>
<evidence type="ECO:0000256" key="2">
    <source>
        <dbReference type="ARBA" id="ARBA00023180"/>
    </source>
</evidence>
<name>A0A3P9LCU7_ORYLA</name>
<feature type="domain" description="Ig-like" evidence="5">
    <location>
        <begin position="26"/>
        <end position="130"/>
    </location>
</feature>
<reference evidence="6" key="4">
    <citation type="submission" date="2025-09" db="UniProtKB">
        <authorList>
            <consortium name="Ensembl"/>
        </authorList>
    </citation>
    <scope>IDENTIFICATION</scope>
    <source>
        <strain evidence="6">HNI</strain>
    </source>
</reference>
<dbReference type="PROSITE" id="PS50835">
    <property type="entry name" value="IG_LIKE"/>
    <property type="match status" value="2"/>
</dbReference>
<feature type="domain" description="Ig-like" evidence="5">
    <location>
        <begin position="154"/>
        <end position="219"/>
    </location>
</feature>
<dbReference type="Ensembl" id="ENSORLT00020027290.1">
    <property type="protein sequence ID" value="ENSORLP00020018453.1"/>
    <property type="gene ID" value="ENSORLG00020019413.1"/>
</dbReference>
<dbReference type="InterPro" id="IPR007110">
    <property type="entry name" value="Ig-like_dom"/>
</dbReference>
<keyword evidence="4" id="KW-1133">Transmembrane helix</keyword>
<dbReference type="SMART" id="SM00409">
    <property type="entry name" value="IG"/>
    <property type="match status" value="3"/>
</dbReference>
<keyword evidence="2" id="KW-0325">Glycoprotein</keyword>
<feature type="transmembrane region" description="Helical" evidence="4">
    <location>
        <begin position="342"/>
        <end position="365"/>
    </location>
</feature>
<keyword evidence="3" id="KW-0393">Immunoglobulin domain</keyword>
<proteinExistence type="predicted"/>
<keyword evidence="4" id="KW-0812">Transmembrane</keyword>
<evidence type="ECO:0000256" key="3">
    <source>
        <dbReference type="ARBA" id="ARBA00023319"/>
    </source>
</evidence>
<dbReference type="InterPro" id="IPR003599">
    <property type="entry name" value="Ig_sub"/>
</dbReference>
<evidence type="ECO:0000256" key="4">
    <source>
        <dbReference type="SAM" id="Phobius"/>
    </source>
</evidence>
<reference evidence="6 7" key="2">
    <citation type="submission" date="2017-04" db="EMBL/GenBank/DDBJ databases">
        <title>CpG methylation of centromeres and impact of large insertions on vertebrate speciation.</title>
        <authorList>
            <person name="Ichikawa K."/>
            <person name="Yoshimura J."/>
            <person name="Morishita S."/>
        </authorList>
    </citation>
    <scope>NUCLEOTIDE SEQUENCE</scope>
    <source>
        <strain evidence="6 7">HNI</strain>
    </source>
</reference>
<keyword evidence="4" id="KW-0472">Membrane</keyword>
<dbReference type="InterPro" id="IPR036179">
    <property type="entry name" value="Ig-like_dom_sf"/>
</dbReference>
<evidence type="ECO:0000256" key="1">
    <source>
        <dbReference type="ARBA" id="ARBA00023157"/>
    </source>
</evidence>
<dbReference type="PANTHER" id="PTHR11890:SF6">
    <property type="entry name" value="INTERLEUKIN-18 RECEPTOR 1"/>
    <property type="match status" value="1"/>
</dbReference>
<evidence type="ECO:0000259" key="5">
    <source>
        <dbReference type="PROSITE" id="PS50835"/>
    </source>
</evidence>
<reference evidence="6" key="3">
    <citation type="submission" date="2025-08" db="UniProtKB">
        <authorList>
            <consortium name="Ensembl"/>
        </authorList>
    </citation>
    <scope>IDENTIFICATION</scope>
    <source>
        <strain evidence="6">HNI</strain>
    </source>
</reference>
<dbReference type="InterPro" id="IPR015621">
    <property type="entry name" value="IL-1_rcpt_fam"/>
</dbReference>
<reference key="1">
    <citation type="journal article" date="2007" name="Nature">
        <title>The medaka draft genome and insights into vertebrate genome evolution.</title>
        <authorList>
            <person name="Kasahara M."/>
            <person name="Naruse K."/>
            <person name="Sasaki S."/>
            <person name="Nakatani Y."/>
            <person name="Qu W."/>
            <person name="Ahsan B."/>
            <person name="Yamada T."/>
            <person name="Nagayasu Y."/>
            <person name="Doi K."/>
            <person name="Kasai Y."/>
            <person name="Jindo T."/>
            <person name="Kobayashi D."/>
            <person name="Shimada A."/>
            <person name="Toyoda A."/>
            <person name="Kuroki Y."/>
            <person name="Fujiyama A."/>
            <person name="Sasaki T."/>
            <person name="Shimizu A."/>
            <person name="Asakawa S."/>
            <person name="Shimizu N."/>
            <person name="Hashimoto S."/>
            <person name="Yang J."/>
            <person name="Lee Y."/>
            <person name="Matsushima K."/>
            <person name="Sugano S."/>
            <person name="Sakaizumi M."/>
            <person name="Narita T."/>
            <person name="Ohishi K."/>
            <person name="Haga S."/>
            <person name="Ohta F."/>
            <person name="Nomoto H."/>
            <person name="Nogata K."/>
            <person name="Morishita T."/>
            <person name="Endo T."/>
            <person name="Shin-I T."/>
            <person name="Takeda H."/>
            <person name="Morishita S."/>
            <person name="Kohara Y."/>
        </authorList>
    </citation>
    <scope>NUCLEOTIDE SEQUENCE [LARGE SCALE GENOMIC DNA]</scope>
    <source>
        <strain>Hd-rR</strain>
    </source>
</reference>
<dbReference type="Gene3D" id="2.60.40.10">
    <property type="entry name" value="Immunoglobulins"/>
    <property type="match status" value="3"/>
</dbReference>
<dbReference type="Gene3D" id="3.40.50.10140">
    <property type="entry name" value="Toll/interleukin-1 receptor homology (TIR) domain"/>
    <property type="match status" value="1"/>
</dbReference>
<dbReference type="SUPFAM" id="SSF48726">
    <property type="entry name" value="Immunoglobulin"/>
    <property type="match status" value="2"/>
</dbReference>
<dbReference type="InterPro" id="IPR035897">
    <property type="entry name" value="Toll_tir_struct_dom_sf"/>
</dbReference>
<dbReference type="PANTHER" id="PTHR11890">
    <property type="entry name" value="INTERLEUKIN-1 RECEPTOR FAMILY MEMBER"/>
    <property type="match status" value="1"/>
</dbReference>